<dbReference type="Ensembl" id="ENSLBET00000038225.1">
    <property type="protein sequence ID" value="ENSLBEP00000036693.1"/>
    <property type="gene ID" value="ENSLBEG00000027430.1"/>
</dbReference>
<dbReference type="PROSITE" id="PS50279">
    <property type="entry name" value="BPTI_KUNITZ_2"/>
    <property type="match status" value="1"/>
</dbReference>
<dbReference type="PRINTS" id="PR00759">
    <property type="entry name" value="BASICPTASE"/>
</dbReference>
<dbReference type="STRING" id="56723.ENSLBEP00000036693"/>
<dbReference type="FunFam" id="4.10.410.10:FF:000040">
    <property type="entry name" value="Serine protease inhibitor, putative"/>
    <property type="match status" value="1"/>
</dbReference>
<evidence type="ECO:0000256" key="3">
    <source>
        <dbReference type="ARBA" id="ARBA00023157"/>
    </source>
</evidence>
<evidence type="ECO:0000259" key="5">
    <source>
        <dbReference type="PROSITE" id="PS50279"/>
    </source>
</evidence>
<keyword evidence="3" id="KW-1015">Disulfide bond</keyword>
<feature type="domain" description="BPTI/Kunitz inhibitor" evidence="5">
    <location>
        <begin position="35"/>
        <end position="85"/>
    </location>
</feature>
<dbReference type="Pfam" id="PF00014">
    <property type="entry name" value="Kunitz_BPTI"/>
    <property type="match status" value="1"/>
</dbReference>
<dbReference type="CDD" id="cd22629">
    <property type="entry name" value="Kunitz_collagen_alpha3_VI"/>
    <property type="match status" value="1"/>
</dbReference>
<evidence type="ECO:0000256" key="4">
    <source>
        <dbReference type="SAM" id="SignalP"/>
    </source>
</evidence>
<accession>A0A3Q3H0D7</accession>
<dbReference type="PANTHER" id="PTHR10083">
    <property type="entry name" value="KUNITZ-TYPE PROTEASE INHIBITOR-RELATED"/>
    <property type="match status" value="1"/>
</dbReference>
<dbReference type="PANTHER" id="PTHR10083:SF328">
    <property type="entry name" value="TISSUE FACTOR PATHWAY INHIBITOR"/>
    <property type="match status" value="1"/>
</dbReference>
<dbReference type="GO" id="GO:0005615">
    <property type="term" value="C:extracellular space"/>
    <property type="evidence" value="ECO:0007669"/>
    <property type="project" value="TreeGrafter"/>
</dbReference>
<feature type="signal peptide" evidence="4">
    <location>
        <begin position="1"/>
        <end position="31"/>
    </location>
</feature>
<evidence type="ECO:0000313" key="6">
    <source>
        <dbReference type="Ensembl" id="ENSLBEP00000036693.1"/>
    </source>
</evidence>
<dbReference type="InParanoid" id="A0A3Q3H0D7"/>
<dbReference type="GO" id="GO:0004867">
    <property type="term" value="F:serine-type endopeptidase inhibitor activity"/>
    <property type="evidence" value="ECO:0007669"/>
    <property type="project" value="UniProtKB-KW"/>
</dbReference>
<keyword evidence="1" id="KW-0646">Protease inhibitor</keyword>
<dbReference type="PROSITE" id="PS00280">
    <property type="entry name" value="BPTI_KUNITZ_1"/>
    <property type="match status" value="1"/>
</dbReference>
<organism evidence="6 7">
    <name type="scientific">Labrus bergylta</name>
    <name type="common">ballan wrasse</name>
    <dbReference type="NCBI Taxonomy" id="56723"/>
    <lineage>
        <taxon>Eukaryota</taxon>
        <taxon>Metazoa</taxon>
        <taxon>Chordata</taxon>
        <taxon>Craniata</taxon>
        <taxon>Vertebrata</taxon>
        <taxon>Euteleostomi</taxon>
        <taxon>Actinopterygii</taxon>
        <taxon>Neopterygii</taxon>
        <taxon>Teleostei</taxon>
        <taxon>Neoteleostei</taxon>
        <taxon>Acanthomorphata</taxon>
        <taxon>Eupercaria</taxon>
        <taxon>Labriformes</taxon>
        <taxon>Labridae</taxon>
        <taxon>Labrus</taxon>
    </lineage>
</organism>
<evidence type="ECO:0000256" key="1">
    <source>
        <dbReference type="ARBA" id="ARBA00022690"/>
    </source>
</evidence>
<dbReference type="Proteomes" id="UP000261660">
    <property type="component" value="Unplaced"/>
</dbReference>
<reference evidence="6" key="1">
    <citation type="submission" date="2025-08" db="UniProtKB">
        <authorList>
            <consortium name="Ensembl"/>
        </authorList>
    </citation>
    <scope>IDENTIFICATION</scope>
</reference>
<name>A0A3Q3H0D7_9LABR</name>
<reference evidence="6" key="2">
    <citation type="submission" date="2025-09" db="UniProtKB">
        <authorList>
            <consortium name="Ensembl"/>
        </authorList>
    </citation>
    <scope>IDENTIFICATION</scope>
</reference>
<evidence type="ECO:0000313" key="7">
    <source>
        <dbReference type="Proteomes" id="UP000261660"/>
    </source>
</evidence>
<dbReference type="AlphaFoldDB" id="A0A3Q3H0D7"/>
<dbReference type="InterPro" id="IPR050098">
    <property type="entry name" value="TFPI/VKTCI-like"/>
</dbReference>
<dbReference type="InterPro" id="IPR002223">
    <property type="entry name" value="Kunitz_BPTI"/>
</dbReference>
<dbReference type="SMART" id="SM00131">
    <property type="entry name" value="KU"/>
    <property type="match status" value="1"/>
</dbReference>
<dbReference type="Gene3D" id="4.10.410.10">
    <property type="entry name" value="Pancreatic trypsin inhibitor Kunitz domain"/>
    <property type="match status" value="1"/>
</dbReference>
<keyword evidence="7" id="KW-1185">Reference proteome</keyword>
<sequence length="149" mass="16686">MHFRFSNGSSPLLSLIVFYFFVASLTAVSSAVDICKLPKEEGTCAKFVLKWHFDAPSKSCTRFWYGGCGGNQNRFETHEQCVKACGKPGTFHPLRLLPAPLFRKCVLKQAVWRFSLHDITKGSNPSPRWVTLPQLGVCSALSLPSHRKQ</sequence>
<keyword evidence="2" id="KW-0722">Serine protease inhibitor</keyword>
<proteinExistence type="predicted"/>
<dbReference type="GeneTree" id="ENSGT00940000171532"/>
<dbReference type="SUPFAM" id="SSF57362">
    <property type="entry name" value="BPTI-like"/>
    <property type="match status" value="1"/>
</dbReference>
<evidence type="ECO:0000256" key="2">
    <source>
        <dbReference type="ARBA" id="ARBA00022900"/>
    </source>
</evidence>
<keyword evidence="4" id="KW-0732">Signal</keyword>
<protein>
    <recommendedName>
        <fullName evidence="5">BPTI/Kunitz inhibitor domain-containing protein</fullName>
    </recommendedName>
</protein>
<dbReference type="InterPro" id="IPR036880">
    <property type="entry name" value="Kunitz_BPTI_sf"/>
</dbReference>
<feature type="chain" id="PRO_5018682055" description="BPTI/Kunitz inhibitor domain-containing protein" evidence="4">
    <location>
        <begin position="32"/>
        <end position="149"/>
    </location>
</feature>
<dbReference type="InterPro" id="IPR020901">
    <property type="entry name" value="Prtase_inh_Kunz-CS"/>
</dbReference>